<feature type="signal peptide" evidence="2">
    <location>
        <begin position="1"/>
        <end position="18"/>
    </location>
</feature>
<dbReference type="AlphaFoldDB" id="A0A0M3HF14"/>
<evidence type="ECO:0000313" key="4">
    <source>
        <dbReference type="WBParaSite" id="ALUE_0000010901-mRNA-1"/>
    </source>
</evidence>
<organism evidence="3 4">
    <name type="scientific">Ascaris lumbricoides</name>
    <name type="common">Giant roundworm</name>
    <dbReference type="NCBI Taxonomy" id="6252"/>
    <lineage>
        <taxon>Eukaryota</taxon>
        <taxon>Metazoa</taxon>
        <taxon>Ecdysozoa</taxon>
        <taxon>Nematoda</taxon>
        <taxon>Chromadorea</taxon>
        <taxon>Rhabditida</taxon>
        <taxon>Spirurina</taxon>
        <taxon>Ascaridomorpha</taxon>
        <taxon>Ascaridoidea</taxon>
        <taxon>Ascarididae</taxon>
        <taxon>Ascaris</taxon>
    </lineage>
</organism>
<evidence type="ECO:0000256" key="2">
    <source>
        <dbReference type="SAM" id="SignalP"/>
    </source>
</evidence>
<feature type="chain" id="PRO_5005656447" evidence="2">
    <location>
        <begin position="19"/>
        <end position="130"/>
    </location>
</feature>
<proteinExistence type="predicted"/>
<reference evidence="4" key="1">
    <citation type="submission" date="2017-02" db="UniProtKB">
        <authorList>
            <consortium name="WormBaseParasite"/>
        </authorList>
    </citation>
    <scope>IDENTIFICATION</scope>
</reference>
<evidence type="ECO:0000256" key="1">
    <source>
        <dbReference type="SAM" id="MobiDB-lite"/>
    </source>
</evidence>
<sequence length="130" mass="14600">MRLIATLPLFVLLPVCLGNRDLVPEVHADQATAAAPDNDSVEGKGDSTSGKKESLKIDLNKIDPSKGEVNNMTRMLLYEYMLETETTLVDERWPENVRVTSKINATYAFEIIHYDKNGDILARYRVSCLL</sequence>
<evidence type="ECO:0000313" key="3">
    <source>
        <dbReference type="Proteomes" id="UP000036681"/>
    </source>
</evidence>
<dbReference type="WBParaSite" id="ALUE_0000010901-mRNA-1">
    <property type="protein sequence ID" value="ALUE_0000010901-mRNA-1"/>
    <property type="gene ID" value="ALUE_0000010901"/>
</dbReference>
<accession>A0A0M3HF14</accession>
<keyword evidence="3" id="KW-1185">Reference proteome</keyword>
<dbReference type="Proteomes" id="UP000036681">
    <property type="component" value="Unplaced"/>
</dbReference>
<name>A0A0M3HF14_ASCLU</name>
<feature type="compositionally biased region" description="Basic and acidic residues" evidence="1">
    <location>
        <begin position="41"/>
        <end position="52"/>
    </location>
</feature>
<feature type="region of interest" description="Disordered" evidence="1">
    <location>
        <begin position="31"/>
        <end position="52"/>
    </location>
</feature>
<protein>
    <submittedName>
        <fullName evidence="4">Cystatin domain-containing protein</fullName>
    </submittedName>
</protein>
<keyword evidence="2" id="KW-0732">Signal</keyword>